<name>A0ABD3XSP9_SINWO</name>
<gene>
    <name evidence="5" type="ORF">ACJMK2_001583</name>
</gene>
<evidence type="ECO:0000313" key="6">
    <source>
        <dbReference type="Proteomes" id="UP001634394"/>
    </source>
</evidence>
<feature type="region of interest" description="Disordered" evidence="2">
    <location>
        <begin position="146"/>
        <end position="193"/>
    </location>
</feature>
<feature type="compositionally biased region" description="Polar residues" evidence="2">
    <location>
        <begin position="170"/>
        <end position="185"/>
    </location>
</feature>
<keyword evidence="1" id="KW-0677">Repeat</keyword>
<evidence type="ECO:0000256" key="1">
    <source>
        <dbReference type="ARBA" id="ARBA00022737"/>
    </source>
</evidence>
<evidence type="ECO:0000256" key="2">
    <source>
        <dbReference type="SAM" id="MobiDB-lite"/>
    </source>
</evidence>
<feature type="region of interest" description="Disordered" evidence="2">
    <location>
        <begin position="484"/>
        <end position="517"/>
    </location>
</feature>
<accession>A0ABD3XSP9</accession>
<evidence type="ECO:0000259" key="3">
    <source>
        <dbReference type="Pfam" id="PF16095"/>
    </source>
</evidence>
<organism evidence="5 6">
    <name type="scientific">Sinanodonta woodiana</name>
    <name type="common">Chinese pond mussel</name>
    <name type="synonym">Anodonta woodiana</name>
    <dbReference type="NCBI Taxonomy" id="1069815"/>
    <lineage>
        <taxon>Eukaryota</taxon>
        <taxon>Metazoa</taxon>
        <taxon>Spiralia</taxon>
        <taxon>Lophotrochozoa</taxon>
        <taxon>Mollusca</taxon>
        <taxon>Bivalvia</taxon>
        <taxon>Autobranchia</taxon>
        <taxon>Heteroconchia</taxon>
        <taxon>Palaeoheterodonta</taxon>
        <taxon>Unionida</taxon>
        <taxon>Unionoidea</taxon>
        <taxon>Unionidae</taxon>
        <taxon>Unioninae</taxon>
        <taxon>Sinanodonta</taxon>
    </lineage>
</organism>
<keyword evidence="6" id="KW-1185">Reference proteome</keyword>
<protein>
    <submittedName>
        <fullName evidence="5">Uncharacterized protein</fullName>
    </submittedName>
</protein>
<dbReference type="InterPro" id="IPR027417">
    <property type="entry name" value="P-loop_NTPase"/>
</dbReference>
<evidence type="ECO:0000259" key="4">
    <source>
        <dbReference type="Pfam" id="PF18738"/>
    </source>
</evidence>
<dbReference type="Pfam" id="PF16095">
    <property type="entry name" value="COR-A"/>
    <property type="match status" value="1"/>
</dbReference>
<dbReference type="AlphaFoldDB" id="A0ABD3XSP9"/>
<dbReference type="PANTHER" id="PTHR12449">
    <property type="entry name" value="DEATH DOMAIN-CONTAINING PROTEIN"/>
    <property type="match status" value="1"/>
</dbReference>
<feature type="compositionally biased region" description="Polar residues" evidence="2">
    <location>
        <begin position="147"/>
        <end position="157"/>
    </location>
</feature>
<dbReference type="CDD" id="cd00882">
    <property type="entry name" value="Ras_like_GTPase"/>
    <property type="match status" value="1"/>
</dbReference>
<reference evidence="5 6" key="1">
    <citation type="submission" date="2024-11" db="EMBL/GenBank/DDBJ databases">
        <title>Chromosome-level genome assembly of the freshwater bivalve Anodonta woodiana.</title>
        <authorList>
            <person name="Chen X."/>
        </authorList>
    </citation>
    <scope>NUCLEOTIDE SEQUENCE [LARGE SCALE GENOMIC DNA]</scope>
    <source>
        <strain evidence="5">MN2024</strain>
        <tissue evidence="5">Gills</tissue>
    </source>
</reference>
<feature type="compositionally biased region" description="Polar residues" evidence="2">
    <location>
        <begin position="501"/>
        <end position="517"/>
    </location>
</feature>
<feature type="non-terminal residue" evidence="5">
    <location>
        <position position="1"/>
    </location>
</feature>
<dbReference type="InterPro" id="IPR032171">
    <property type="entry name" value="COR-A"/>
</dbReference>
<dbReference type="Gene3D" id="3.40.50.300">
    <property type="entry name" value="P-loop containing nucleotide triphosphate hydrolases"/>
    <property type="match status" value="2"/>
</dbReference>
<dbReference type="PANTHER" id="PTHR12449:SF18">
    <property type="entry name" value="DEATH DOMAIN-CONTAINING PROTEIN"/>
    <property type="match status" value="1"/>
</dbReference>
<dbReference type="EMBL" id="JBJQND010000001">
    <property type="protein sequence ID" value="KAL3889236.1"/>
    <property type="molecule type" value="Genomic_DNA"/>
</dbReference>
<evidence type="ECO:0000313" key="5">
    <source>
        <dbReference type="EMBL" id="KAL3889236.1"/>
    </source>
</evidence>
<feature type="domain" description="DZIP3-like HEPN" evidence="4">
    <location>
        <begin position="776"/>
        <end position="916"/>
    </location>
</feature>
<dbReference type="InterPro" id="IPR041249">
    <property type="entry name" value="HEPN_DZIP3"/>
</dbReference>
<sequence length="924" mass="105863">VPVEILKMDDRSIQLFKEALTDGKETVHSIRIMVVGHMGVGKTTLVKRLLGEEVNISERHSTEGIDVYVNCCDVSLSTHEWTRRTKDSDQNYKLQRIVKVLNENYQTGERKVDTKLDTSSNQRETTEDSYLRNVADDDNTTEVLYHHSQQQNMGQNLSSTSSLQKESSSTVVQRSLTPSKTNTMPGSEIGDNVATENYKRDPLRDMLKLLQQNPSKTIQDISRHAHLTVLDFAGQYAFYTTHQLFLTRRAIYLLVSDASKEVSDLVEDDCYFDSQGILKCRVHDLIQVWMNSIHSCALPDKEDLYSANSHTSSYEVLPPPVILVGTHIDQIRQDYRREHGQRYLTEIRTFLKDKPTAVHLVDEDFAIDNTVLDSKLEELKRKIIEVASHQPYWGEQIPTRWFLLEQELMRLRDAGVKVVSRSTVENLNKEGTVRIEKSEELDLFLRYLHETGTVIYFSIEVLRDNVVLDPKWMIDALKLLINAQPNPPNKPAENHTESNSRDANNTESNNPAASAAQSDITQKWLDFKEKGILTVELVDVIWTKEKHPDLHAHKEHILMIMEQLNILARPRTFNEMGEKLEDYFLTPCMLRQESPTAIISPKEDLRMVRTPDMRCIFTGKYLPTPIFHRLLAACVARWPVAKRKETSENLMFCGCCVFDLDLFHRLTVYVKSHVVFARVTRMVIDEVKSPDPKLCSRVRRFITLNLSKITSYLGQNLQYELQASYQTWLADEGHDPDAPITREHMNHARLCVAIVTVCGNAMRDVLSTQVPSPHTDIHQAILANKGKLTSRQGRSLLNYDQIQLVFPDPQGKTTGKVDQFDLSLLYTLIRNISTVPAPVTGWGNEPNDQPRDNTVGANVERIRLYRNHIIGHSMDGKISQHDFDDYWNKIDDVLGDIEQALGRQGYRAQLEKQKTQVISIYEVC</sequence>
<dbReference type="Pfam" id="PF18738">
    <property type="entry name" value="HEPN_DZIP3"/>
    <property type="match status" value="1"/>
</dbReference>
<feature type="domain" description="COR" evidence="3">
    <location>
        <begin position="398"/>
        <end position="486"/>
    </location>
</feature>
<comment type="caution">
    <text evidence="5">The sequence shown here is derived from an EMBL/GenBank/DDBJ whole genome shotgun (WGS) entry which is preliminary data.</text>
</comment>
<dbReference type="SUPFAM" id="SSF52540">
    <property type="entry name" value="P-loop containing nucleoside triphosphate hydrolases"/>
    <property type="match status" value="1"/>
</dbReference>
<dbReference type="Gene3D" id="1.10.10.10">
    <property type="entry name" value="Winged helix-like DNA-binding domain superfamily/Winged helix DNA-binding domain"/>
    <property type="match status" value="1"/>
</dbReference>
<proteinExistence type="predicted"/>
<dbReference type="InterPro" id="IPR039788">
    <property type="entry name" value="NOL4/NOL4L"/>
</dbReference>
<dbReference type="InterPro" id="IPR036388">
    <property type="entry name" value="WH-like_DNA-bd_sf"/>
</dbReference>
<dbReference type="Proteomes" id="UP001634394">
    <property type="component" value="Unassembled WGS sequence"/>
</dbReference>
<feature type="compositionally biased region" description="Low complexity" evidence="2">
    <location>
        <begin position="158"/>
        <end position="169"/>
    </location>
</feature>